<evidence type="ECO:0000256" key="1">
    <source>
        <dbReference type="ARBA" id="ARBA00004613"/>
    </source>
</evidence>
<keyword evidence="7" id="KW-1133">Transmembrane helix</keyword>
<evidence type="ECO:0000313" key="9">
    <source>
        <dbReference type="EMBL" id="PAA73350.1"/>
    </source>
</evidence>
<name>A0A267FCC6_9PLAT</name>
<keyword evidence="6" id="KW-0872">Ion channel impairing toxin</keyword>
<dbReference type="GO" id="GO:0019855">
    <property type="term" value="F:calcium channel inhibitor activity"/>
    <property type="evidence" value="ECO:0007669"/>
    <property type="project" value="InterPro"/>
</dbReference>
<protein>
    <submittedName>
        <fullName evidence="8">Uncharacterized protein</fullName>
    </submittedName>
</protein>
<evidence type="ECO:0000256" key="4">
    <source>
        <dbReference type="ARBA" id="ARBA00022656"/>
    </source>
</evidence>
<evidence type="ECO:0000313" key="8">
    <source>
        <dbReference type="EMBL" id="PAA71431.1"/>
    </source>
</evidence>
<dbReference type="EMBL" id="NIVC01001165">
    <property type="protein sequence ID" value="PAA71431.1"/>
    <property type="molecule type" value="Genomic_DNA"/>
</dbReference>
<organism evidence="8 10">
    <name type="scientific">Macrostomum lignano</name>
    <dbReference type="NCBI Taxonomy" id="282301"/>
    <lineage>
        <taxon>Eukaryota</taxon>
        <taxon>Metazoa</taxon>
        <taxon>Spiralia</taxon>
        <taxon>Lophotrochozoa</taxon>
        <taxon>Platyhelminthes</taxon>
        <taxon>Rhabditophora</taxon>
        <taxon>Macrostomorpha</taxon>
        <taxon>Macrostomida</taxon>
        <taxon>Macrostomidae</taxon>
        <taxon>Macrostomum</taxon>
    </lineage>
</organism>
<gene>
    <name evidence="9" type="ORF">BOX15_Mlig005023g1</name>
    <name evidence="8" type="ORF">BOX15_Mlig005023g2</name>
</gene>
<keyword evidence="7" id="KW-0472">Membrane</keyword>
<evidence type="ECO:0000256" key="2">
    <source>
        <dbReference type="ARBA" id="ARBA00008992"/>
    </source>
</evidence>
<keyword evidence="5" id="KW-1015">Disulfide bond</keyword>
<reference evidence="8 10" key="1">
    <citation type="submission" date="2017-06" db="EMBL/GenBank/DDBJ databases">
        <title>A platform for efficient transgenesis in Macrostomum lignano, a flatworm model organism for stem cell research.</title>
        <authorList>
            <person name="Berezikov E."/>
        </authorList>
    </citation>
    <scope>NUCLEOTIDE SEQUENCE [LARGE SCALE GENOMIC DNA]</scope>
    <source>
        <strain evidence="8">DV1</strain>
        <tissue evidence="8">Whole organism</tissue>
    </source>
</reference>
<keyword evidence="6" id="KW-1219">Ryanodine-sensitive calcium-release channel impairing toxin</keyword>
<comment type="subcellular location">
    <subcellularLocation>
        <location evidence="1">Secreted</location>
    </subcellularLocation>
</comment>
<comment type="similarity">
    <text evidence="2">Belongs to the scorpion calcin family.</text>
</comment>
<accession>A0A267FCC6</accession>
<evidence type="ECO:0000256" key="6">
    <source>
        <dbReference type="ARBA" id="ARBA00023297"/>
    </source>
</evidence>
<dbReference type="GO" id="GO:0005576">
    <property type="term" value="C:extracellular region"/>
    <property type="evidence" value="ECO:0007669"/>
    <property type="project" value="UniProtKB-SubCell"/>
</dbReference>
<evidence type="ECO:0000256" key="7">
    <source>
        <dbReference type="SAM" id="Phobius"/>
    </source>
</evidence>
<keyword evidence="7" id="KW-0812">Transmembrane</keyword>
<feature type="transmembrane region" description="Helical" evidence="7">
    <location>
        <begin position="79"/>
        <end position="97"/>
    </location>
</feature>
<dbReference type="InterPro" id="IPR012632">
    <property type="entry name" value="Scorpion_calcine"/>
</dbReference>
<keyword evidence="6" id="KW-0108">Calcium channel impairing toxin</keyword>
<evidence type="ECO:0000313" key="10">
    <source>
        <dbReference type="Proteomes" id="UP000215902"/>
    </source>
</evidence>
<dbReference type="EMBL" id="NIVC01001016">
    <property type="protein sequence ID" value="PAA73350.1"/>
    <property type="molecule type" value="Genomic_DNA"/>
</dbReference>
<dbReference type="GO" id="GO:0090729">
    <property type="term" value="F:toxin activity"/>
    <property type="evidence" value="ECO:0007669"/>
    <property type="project" value="UniProtKB-KW"/>
</dbReference>
<keyword evidence="3" id="KW-0964">Secreted</keyword>
<keyword evidence="4" id="KW-0800">Toxin</keyword>
<evidence type="ECO:0000256" key="5">
    <source>
        <dbReference type="ARBA" id="ARBA00023157"/>
    </source>
</evidence>
<comment type="caution">
    <text evidence="8">The sequence shown here is derived from an EMBL/GenBank/DDBJ whole genome shotgun (WGS) entry which is preliminary data.</text>
</comment>
<dbReference type="AlphaFoldDB" id="A0A267FCC6"/>
<evidence type="ECO:0000256" key="3">
    <source>
        <dbReference type="ARBA" id="ARBA00022525"/>
    </source>
</evidence>
<dbReference type="Proteomes" id="UP000215902">
    <property type="component" value="Unassembled WGS sequence"/>
</dbReference>
<keyword evidence="10" id="KW-1185">Reference proteome</keyword>
<proteinExistence type="inferred from homology"/>
<sequence length="145" mass="16479">MHLNSEILYGTNSSAWNGRELSMAKKIAPADRQISLKRRDKSCPHAEINNYTGYTVIVESHSQLEKFRTQLIWNPMAKLWIFALLLVAVFIVGSHCCKLPPIKPKCLKAYRKCTGENQCCTPYCEPISGPNNRRCTYSTNSGRKK</sequence>
<dbReference type="PROSITE" id="PS60028">
    <property type="entry name" value="SCORPION_CALCINE"/>
    <property type="match status" value="1"/>
</dbReference>